<protein>
    <submittedName>
        <fullName evidence="1">Uncharacterized protein</fullName>
    </submittedName>
</protein>
<keyword evidence="2" id="KW-1185">Reference proteome</keyword>
<evidence type="ECO:0000313" key="1">
    <source>
        <dbReference type="EMBL" id="KAF2150491.1"/>
    </source>
</evidence>
<proteinExistence type="predicted"/>
<name>A0A9P4MK69_9PEZI</name>
<organism evidence="1 2">
    <name type="scientific">Myriangium duriaei CBS 260.36</name>
    <dbReference type="NCBI Taxonomy" id="1168546"/>
    <lineage>
        <taxon>Eukaryota</taxon>
        <taxon>Fungi</taxon>
        <taxon>Dikarya</taxon>
        <taxon>Ascomycota</taxon>
        <taxon>Pezizomycotina</taxon>
        <taxon>Dothideomycetes</taxon>
        <taxon>Dothideomycetidae</taxon>
        <taxon>Myriangiales</taxon>
        <taxon>Myriangiaceae</taxon>
        <taxon>Myriangium</taxon>
    </lineage>
</organism>
<reference evidence="1" key="1">
    <citation type="journal article" date="2020" name="Stud. Mycol.">
        <title>101 Dothideomycetes genomes: a test case for predicting lifestyles and emergence of pathogens.</title>
        <authorList>
            <person name="Haridas S."/>
            <person name="Albert R."/>
            <person name="Binder M."/>
            <person name="Bloem J."/>
            <person name="Labutti K."/>
            <person name="Salamov A."/>
            <person name="Andreopoulos B."/>
            <person name="Baker S."/>
            <person name="Barry K."/>
            <person name="Bills G."/>
            <person name="Bluhm B."/>
            <person name="Cannon C."/>
            <person name="Castanera R."/>
            <person name="Culley D."/>
            <person name="Daum C."/>
            <person name="Ezra D."/>
            <person name="Gonzalez J."/>
            <person name="Henrissat B."/>
            <person name="Kuo A."/>
            <person name="Liang C."/>
            <person name="Lipzen A."/>
            <person name="Lutzoni F."/>
            <person name="Magnuson J."/>
            <person name="Mondo S."/>
            <person name="Nolan M."/>
            <person name="Ohm R."/>
            <person name="Pangilinan J."/>
            <person name="Park H.-J."/>
            <person name="Ramirez L."/>
            <person name="Alfaro M."/>
            <person name="Sun H."/>
            <person name="Tritt A."/>
            <person name="Yoshinaga Y."/>
            <person name="Zwiers L.-H."/>
            <person name="Turgeon B."/>
            <person name="Goodwin S."/>
            <person name="Spatafora J."/>
            <person name="Crous P."/>
            <person name="Grigoriev I."/>
        </authorList>
    </citation>
    <scope>NUCLEOTIDE SEQUENCE</scope>
    <source>
        <strain evidence="1">CBS 260.36</strain>
    </source>
</reference>
<accession>A0A9P4MK69</accession>
<comment type="caution">
    <text evidence="1">The sequence shown here is derived from an EMBL/GenBank/DDBJ whole genome shotgun (WGS) entry which is preliminary data.</text>
</comment>
<dbReference type="AlphaFoldDB" id="A0A9P4MK69"/>
<sequence length="103" mass="11583">MDSFLCFLVVRPTSFGTLYQLTERALPGRPIRIHVAVHSIKSLQPAQIHLPRRLSPPHLRTQSLLSVPAEHQGSLSHPTTTRFHQDSPLTTFGTHVATKLLWC</sequence>
<evidence type="ECO:0000313" key="2">
    <source>
        <dbReference type="Proteomes" id="UP000799439"/>
    </source>
</evidence>
<dbReference type="Proteomes" id="UP000799439">
    <property type="component" value="Unassembled WGS sequence"/>
</dbReference>
<dbReference type="EMBL" id="ML996089">
    <property type="protein sequence ID" value="KAF2150491.1"/>
    <property type="molecule type" value="Genomic_DNA"/>
</dbReference>
<gene>
    <name evidence="1" type="ORF">K461DRAFT_280491</name>
</gene>